<feature type="compositionally biased region" description="Low complexity" evidence="1">
    <location>
        <begin position="75"/>
        <end position="104"/>
    </location>
</feature>
<proteinExistence type="predicted"/>
<reference evidence="2" key="1">
    <citation type="submission" date="2023-06" db="EMBL/GenBank/DDBJ databases">
        <authorList>
            <consortium name="Lawrence Berkeley National Laboratory"/>
            <person name="Ahrendt S."/>
            <person name="Sahu N."/>
            <person name="Indic B."/>
            <person name="Wong-Bajracharya J."/>
            <person name="Merenyi Z."/>
            <person name="Ke H.-M."/>
            <person name="Monk M."/>
            <person name="Kocsube S."/>
            <person name="Drula E."/>
            <person name="Lipzen A."/>
            <person name="Balint B."/>
            <person name="Henrissat B."/>
            <person name="Andreopoulos B."/>
            <person name="Martin F.M."/>
            <person name="Harder C.B."/>
            <person name="Rigling D."/>
            <person name="Ford K.L."/>
            <person name="Foster G.D."/>
            <person name="Pangilinan J."/>
            <person name="Papanicolaou A."/>
            <person name="Barry K."/>
            <person name="LaButti K."/>
            <person name="Viragh M."/>
            <person name="Koriabine M."/>
            <person name="Yan M."/>
            <person name="Riley R."/>
            <person name="Champramary S."/>
            <person name="Plett K.L."/>
            <person name="Tsai I.J."/>
            <person name="Slot J."/>
            <person name="Sipos G."/>
            <person name="Plett J."/>
            <person name="Nagy L.G."/>
            <person name="Grigoriev I.V."/>
        </authorList>
    </citation>
    <scope>NUCLEOTIDE SEQUENCE</scope>
    <source>
        <strain evidence="2">HWK02</strain>
    </source>
</reference>
<keyword evidence="3" id="KW-1185">Reference proteome</keyword>
<comment type="caution">
    <text evidence="2">The sequence shown here is derived from an EMBL/GenBank/DDBJ whole genome shotgun (WGS) entry which is preliminary data.</text>
</comment>
<feature type="region of interest" description="Disordered" evidence="1">
    <location>
        <begin position="69"/>
        <end position="117"/>
    </location>
</feature>
<gene>
    <name evidence="2" type="ORF">EDD18DRAFT_1360382</name>
</gene>
<evidence type="ECO:0000313" key="2">
    <source>
        <dbReference type="EMBL" id="KAK0486727.1"/>
    </source>
</evidence>
<evidence type="ECO:0000313" key="3">
    <source>
        <dbReference type="Proteomes" id="UP001175228"/>
    </source>
</evidence>
<dbReference type="Proteomes" id="UP001175228">
    <property type="component" value="Unassembled WGS sequence"/>
</dbReference>
<name>A0AA39PLZ0_9AGAR</name>
<evidence type="ECO:0000256" key="1">
    <source>
        <dbReference type="SAM" id="MobiDB-lite"/>
    </source>
</evidence>
<protein>
    <submittedName>
        <fullName evidence="2">Uncharacterized protein</fullName>
    </submittedName>
</protein>
<sequence>MKELRTLLLPLMRNSIRRLVIECVADGFDAVRKACKMSVDDVVHELRDEARGGGTTDLRRARLNNERELWKKAPSGSSDDSSLFSRSDGSTTSPALSTSTLQTTPSPPSKEADFDPSITHFWPSTAVENDSVYSGTADPSAGAELGGFPRDMERHLRAALPLNMFGGLLMLTTKPFRGRVEVRRPIISSLREMPGRARRKVWSRLSGVTLHAVSHEMSEAERPLDRITRCLGIPQR</sequence>
<dbReference type="EMBL" id="JAUEPU010000045">
    <property type="protein sequence ID" value="KAK0486727.1"/>
    <property type="molecule type" value="Genomic_DNA"/>
</dbReference>
<organism evidence="2 3">
    <name type="scientific">Armillaria luteobubalina</name>
    <dbReference type="NCBI Taxonomy" id="153913"/>
    <lineage>
        <taxon>Eukaryota</taxon>
        <taxon>Fungi</taxon>
        <taxon>Dikarya</taxon>
        <taxon>Basidiomycota</taxon>
        <taxon>Agaricomycotina</taxon>
        <taxon>Agaricomycetes</taxon>
        <taxon>Agaricomycetidae</taxon>
        <taxon>Agaricales</taxon>
        <taxon>Marasmiineae</taxon>
        <taxon>Physalacriaceae</taxon>
        <taxon>Armillaria</taxon>
    </lineage>
</organism>
<accession>A0AA39PLZ0</accession>
<dbReference type="AlphaFoldDB" id="A0AA39PLZ0"/>